<proteinExistence type="predicted"/>
<evidence type="ECO:0000313" key="1">
    <source>
        <dbReference type="EMBL" id="DAD87382.1"/>
    </source>
</evidence>
<dbReference type="EMBL" id="BK015020">
    <property type="protein sequence ID" value="DAD87382.1"/>
    <property type="molecule type" value="Genomic_DNA"/>
</dbReference>
<name>A0A8S5MYD0_9CAUD</name>
<reference evidence="1" key="1">
    <citation type="journal article" date="2021" name="Proc. Natl. Acad. Sci. U.S.A.">
        <title>A Catalog of Tens of Thousands of Viruses from Human Metagenomes Reveals Hidden Associations with Chronic Diseases.</title>
        <authorList>
            <person name="Tisza M.J."/>
            <person name="Buck C.B."/>
        </authorList>
    </citation>
    <scope>NUCLEOTIDE SEQUENCE</scope>
    <source>
        <strain evidence="1">CtNDZ29</strain>
    </source>
</reference>
<sequence length="195" mass="20099">MANQYVNKVIIGKEVKLDLTADSVTPDKLAKGITAHDKTGAPITGTSTKDVDSTDATAAVAEVLDGKTFYARGAKMTGTMPNNGAVAGKITQKDGKYTIPMGFHDGSGSAAIDETEQAKLVPANIREGVTILGVEGSMSSSEGMKPQAKSVTPTFEQQTVLPDSDYNCLSQVTVAAIPTNYVDNAAGGQTLTVGG</sequence>
<organism evidence="1">
    <name type="scientific">Myoviridae sp. ctNDZ29</name>
    <dbReference type="NCBI Taxonomy" id="2826643"/>
    <lineage>
        <taxon>Viruses</taxon>
        <taxon>Duplodnaviria</taxon>
        <taxon>Heunggongvirae</taxon>
        <taxon>Uroviricota</taxon>
        <taxon>Caudoviricetes</taxon>
    </lineage>
</organism>
<protein>
    <submittedName>
        <fullName evidence="1">Tail protein</fullName>
    </submittedName>
</protein>
<accession>A0A8S5MYD0</accession>